<feature type="compositionally biased region" description="Basic and acidic residues" evidence="1">
    <location>
        <begin position="136"/>
        <end position="145"/>
    </location>
</feature>
<name>X6NED5_RETFI</name>
<feature type="compositionally biased region" description="Polar residues" evidence="1">
    <location>
        <begin position="75"/>
        <end position="84"/>
    </location>
</feature>
<protein>
    <submittedName>
        <fullName evidence="2">Uncharacterized protein</fullName>
    </submittedName>
</protein>
<feature type="compositionally biased region" description="Basic and acidic residues" evidence="1">
    <location>
        <begin position="85"/>
        <end position="102"/>
    </location>
</feature>
<feature type="compositionally biased region" description="Basic and acidic residues" evidence="1">
    <location>
        <begin position="65"/>
        <end position="74"/>
    </location>
</feature>
<keyword evidence="3" id="KW-1185">Reference proteome</keyword>
<dbReference type="EMBL" id="ASPP01009348">
    <property type="protein sequence ID" value="ETO24253.1"/>
    <property type="molecule type" value="Genomic_DNA"/>
</dbReference>
<feature type="region of interest" description="Disordered" evidence="1">
    <location>
        <begin position="1"/>
        <end position="25"/>
    </location>
</feature>
<feature type="region of interest" description="Disordered" evidence="1">
    <location>
        <begin position="57"/>
        <end position="102"/>
    </location>
</feature>
<feature type="region of interest" description="Disordered" evidence="1">
    <location>
        <begin position="121"/>
        <end position="145"/>
    </location>
</feature>
<proteinExistence type="predicted"/>
<dbReference type="Proteomes" id="UP000023152">
    <property type="component" value="Unassembled WGS sequence"/>
</dbReference>
<sequence>MERRRQRRNERRSIQMQEHNDSDLLDVDHVLNLAEAGADAGDGVGVVDADAEESNLQQSFSNNRIFHDNDHRPSNYDSRNSHPFHSTDLEEKHEHDQKDNGDYTAHRHQLHQDPLLQQREEEQVDHYTSHPSNADEDSKTEENYQRFSDTNDHDLYEKSAEENNGIGHNLLTKISTVNKPLKWLNKKNYTDENRHSLLMDNSTTDKLIMISMLLEIQQTTQFLIIEIKCICDFHNKDFFYNCNNLS</sequence>
<evidence type="ECO:0000313" key="2">
    <source>
        <dbReference type="EMBL" id="ETO24253.1"/>
    </source>
</evidence>
<evidence type="ECO:0000313" key="3">
    <source>
        <dbReference type="Proteomes" id="UP000023152"/>
    </source>
</evidence>
<organism evidence="2 3">
    <name type="scientific">Reticulomyxa filosa</name>
    <dbReference type="NCBI Taxonomy" id="46433"/>
    <lineage>
        <taxon>Eukaryota</taxon>
        <taxon>Sar</taxon>
        <taxon>Rhizaria</taxon>
        <taxon>Retaria</taxon>
        <taxon>Foraminifera</taxon>
        <taxon>Monothalamids</taxon>
        <taxon>Reticulomyxidae</taxon>
        <taxon>Reticulomyxa</taxon>
    </lineage>
</organism>
<evidence type="ECO:0000256" key="1">
    <source>
        <dbReference type="SAM" id="MobiDB-lite"/>
    </source>
</evidence>
<feature type="compositionally biased region" description="Basic residues" evidence="1">
    <location>
        <begin position="1"/>
        <end position="10"/>
    </location>
</feature>
<comment type="caution">
    <text evidence="2">The sequence shown here is derived from an EMBL/GenBank/DDBJ whole genome shotgun (WGS) entry which is preliminary data.</text>
</comment>
<gene>
    <name evidence="2" type="ORF">RFI_12908</name>
</gene>
<reference evidence="2 3" key="1">
    <citation type="journal article" date="2013" name="Curr. Biol.">
        <title>The Genome of the Foraminiferan Reticulomyxa filosa.</title>
        <authorList>
            <person name="Glockner G."/>
            <person name="Hulsmann N."/>
            <person name="Schleicher M."/>
            <person name="Noegel A.A."/>
            <person name="Eichinger L."/>
            <person name="Gallinger C."/>
            <person name="Pawlowski J."/>
            <person name="Sierra R."/>
            <person name="Euteneuer U."/>
            <person name="Pillet L."/>
            <person name="Moustafa A."/>
            <person name="Platzer M."/>
            <person name="Groth M."/>
            <person name="Szafranski K."/>
            <person name="Schliwa M."/>
        </authorList>
    </citation>
    <scope>NUCLEOTIDE SEQUENCE [LARGE SCALE GENOMIC DNA]</scope>
</reference>
<dbReference type="AlphaFoldDB" id="X6NED5"/>
<accession>X6NED5</accession>